<name>A0A7W5FHS3_9ACTN</name>
<accession>A0A7W5FHS3</accession>
<sequence length="70" mass="7488">MTAPTTADARVASWPSITREAGTIYQLQSGGYLVEVGGDYPVFHADEDDARRFLRALGFPAGGPVRNFGS</sequence>
<dbReference type="EMBL" id="JACHXF010000017">
    <property type="protein sequence ID" value="MBB3098921.1"/>
    <property type="molecule type" value="Genomic_DNA"/>
</dbReference>
<dbReference type="AlphaFoldDB" id="A0A7W5FHS3"/>
<keyword evidence="2" id="KW-1185">Reference proteome</keyword>
<dbReference type="Proteomes" id="UP000590749">
    <property type="component" value="Unassembled WGS sequence"/>
</dbReference>
<evidence type="ECO:0000313" key="2">
    <source>
        <dbReference type="Proteomes" id="UP000590749"/>
    </source>
</evidence>
<dbReference type="RefSeq" id="WP_183225012.1">
    <property type="nucleotide sequence ID" value="NZ_BMPW01000020.1"/>
</dbReference>
<organism evidence="1 2">
    <name type="scientific">Actinoplanes campanulatus</name>
    <dbReference type="NCBI Taxonomy" id="113559"/>
    <lineage>
        <taxon>Bacteria</taxon>
        <taxon>Bacillati</taxon>
        <taxon>Actinomycetota</taxon>
        <taxon>Actinomycetes</taxon>
        <taxon>Micromonosporales</taxon>
        <taxon>Micromonosporaceae</taxon>
        <taxon>Actinoplanes</taxon>
    </lineage>
</organism>
<protein>
    <submittedName>
        <fullName evidence="1">Uncharacterized protein</fullName>
    </submittedName>
</protein>
<reference evidence="1 2" key="1">
    <citation type="submission" date="2020-08" db="EMBL/GenBank/DDBJ databases">
        <title>Genomic Encyclopedia of Type Strains, Phase III (KMG-III): the genomes of soil and plant-associated and newly described type strains.</title>
        <authorList>
            <person name="Whitman W."/>
        </authorList>
    </citation>
    <scope>NUCLEOTIDE SEQUENCE [LARGE SCALE GENOMIC DNA]</scope>
    <source>
        <strain evidence="1 2">CECT 3287</strain>
    </source>
</reference>
<gene>
    <name evidence="1" type="ORF">FHR83_006627</name>
</gene>
<evidence type="ECO:0000313" key="1">
    <source>
        <dbReference type="EMBL" id="MBB3098921.1"/>
    </source>
</evidence>
<comment type="caution">
    <text evidence="1">The sequence shown here is derived from an EMBL/GenBank/DDBJ whole genome shotgun (WGS) entry which is preliminary data.</text>
</comment>
<proteinExistence type="predicted"/>